<name>A0A0M3JYR2_ANISI</name>
<feature type="transmembrane region" description="Helical" evidence="6">
    <location>
        <begin position="69"/>
        <end position="95"/>
    </location>
</feature>
<gene>
    <name evidence="8" type="ORF">ASIM_LOCUS13028</name>
</gene>
<dbReference type="InterPro" id="IPR026748">
    <property type="entry name" value="Clarin"/>
</dbReference>
<dbReference type="AlphaFoldDB" id="A0A0M3JYR2"/>
<evidence type="ECO:0000313" key="10">
    <source>
        <dbReference type="WBParaSite" id="ASIM_0001360001-mRNA-1"/>
    </source>
</evidence>
<dbReference type="OrthoDB" id="10012538at2759"/>
<accession>A0A0M3JYR2</accession>
<dbReference type="EMBL" id="UYRR01031298">
    <property type="protein sequence ID" value="VDK48730.1"/>
    <property type="molecule type" value="Genomic_DNA"/>
</dbReference>
<comment type="similarity">
    <text evidence="2">Belongs to the clarin family.</text>
</comment>
<dbReference type="PANTHER" id="PTHR31548:SF1">
    <property type="entry name" value="LD47387P"/>
    <property type="match status" value="1"/>
</dbReference>
<keyword evidence="3 6" id="KW-0812">Transmembrane</keyword>
<evidence type="ECO:0000256" key="2">
    <source>
        <dbReference type="ARBA" id="ARBA00005787"/>
    </source>
</evidence>
<dbReference type="PANTHER" id="PTHR31548">
    <property type="entry name" value="CLARIN"/>
    <property type="match status" value="1"/>
</dbReference>
<sequence length="164" mass="18489">MFVCALSLITASLLSQYWFESTPINDKRGINKNNFVHSGLFKGSRQLDWGLGPRYKAFSGYGLMAKTPWVFTIFFIALGLLWNVVGIIICLVNTVVKENDTVAGPIGIYLWSMLACRLGFSFYLEVAAICILLIPSILMFLTADKSRRPRAEKQMPVDNTVFMY</sequence>
<reference evidence="8 9" key="2">
    <citation type="submission" date="2018-11" db="EMBL/GenBank/DDBJ databases">
        <authorList>
            <consortium name="Pathogen Informatics"/>
        </authorList>
    </citation>
    <scope>NUCLEOTIDE SEQUENCE [LARGE SCALE GENOMIC DNA]</scope>
</reference>
<dbReference type="Pfam" id="PF25807">
    <property type="entry name" value="Clarin-2"/>
    <property type="match status" value="1"/>
</dbReference>
<keyword evidence="7" id="KW-0732">Signal</keyword>
<comment type="subcellular location">
    <subcellularLocation>
        <location evidence="1">Membrane</location>
        <topology evidence="1">Multi-pass membrane protein</topology>
    </subcellularLocation>
</comment>
<evidence type="ECO:0000256" key="3">
    <source>
        <dbReference type="ARBA" id="ARBA00022692"/>
    </source>
</evidence>
<evidence type="ECO:0000256" key="7">
    <source>
        <dbReference type="SAM" id="SignalP"/>
    </source>
</evidence>
<evidence type="ECO:0000313" key="9">
    <source>
        <dbReference type="Proteomes" id="UP000267096"/>
    </source>
</evidence>
<proteinExistence type="inferred from homology"/>
<keyword evidence="4 6" id="KW-1133">Transmembrane helix</keyword>
<keyword evidence="5 6" id="KW-0472">Membrane</keyword>
<dbReference type="Proteomes" id="UP000267096">
    <property type="component" value="Unassembled WGS sequence"/>
</dbReference>
<keyword evidence="9" id="KW-1185">Reference proteome</keyword>
<evidence type="ECO:0000256" key="4">
    <source>
        <dbReference type="ARBA" id="ARBA00022989"/>
    </source>
</evidence>
<feature type="chain" id="PRO_5043121099" evidence="7">
    <location>
        <begin position="16"/>
        <end position="164"/>
    </location>
</feature>
<feature type="signal peptide" evidence="7">
    <location>
        <begin position="1"/>
        <end position="15"/>
    </location>
</feature>
<evidence type="ECO:0000256" key="1">
    <source>
        <dbReference type="ARBA" id="ARBA00004141"/>
    </source>
</evidence>
<feature type="transmembrane region" description="Helical" evidence="6">
    <location>
        <begin position="126"/>
        <end position="143"/>
    </location>
</feature>
<dbReference type="GO" id="GO:0016020">
    <property type="term" value="C:membrane"/>
    <property type="evidence" value="ECO:0007669"/>
    <property type="project" value="UniProtKB-SubCell"/>
</dbReference>
<dbReference type="WBParaSite" id="ASIM_0001360001-mRNA-1">
    <property type="protein sequence ID" value="ASIM_0001360001-mRNA-1"/>
    <property type="gene ID" value="ASIM_0001360001"/>
</dbReference>
<protein>
    <submittedName>
        <fullName evidence="10">VKc domain-containing protein</fullName>
    </submittedName>
</protein>
<organism evidence="10">
    <name type="scientific">Anisakis simplex</name>
    <name type="common">Herring worm</name>
    <dbReference type="NCBI Taxonomy" id="6269"/>
    <lineage>
        <taxon>Eukaryota</taxon>
        <taxon>Metazoa</taxon>
        <taxon>Ecdysozoa</taxon>
        <taxon>Nematoda</taxon>
        <taxon>Chromadorea</taxon>
        <taxon>Rhabditida</taxon>
        <taxon>Spirurina</taxon>
        <taxon>Ascaridomorpha</taxon>
        <taxon>Ascaridoidea</taxon>
        <taxon>Anisakidae</taxon>
        <taxon>Anisakis</taxon>
        <taxon>Anisakis simplex complex</taxon>
    </lineage>
</organism>
<dbReference type="GO" id="GO:0007605">
    <property type="term" value="P:sensory perception of sound"/>
    <property type="evidence" value="ECO:0007669"/>
    <property type="project" value="UniProtKB-ARBA"/>
</dbReference>
<evidence type="ECO:0000313" key="8">
    <source>
        <dbReference type="EMBL" id="VDK48730.1"/>
    </source>
</evidence>
<evidence type="ECO:0000256" key="6">
    <source>
        <dbReference type="SAM" id="Phobius"/>
    </source>
</evidence>
<reference evidence="10" key="1">
    <citation type="submission" date="2017-02" db="UniProtKB">
        <authorList>
            <consortium name="WormBaseParasite"/>
        </authorList>
    </citation>
    <scope>IDENTIFICATION</scope>
</reference>
<evidence type="ECO:0000256" key="5">
    <source>
        <dbReference type="ARBA" id="ARBA00023136"/>
    </source>
</evidence>